<dbReference type="SUPFAM" id="SSF55073">
    <property type="entry name" value="Nucleotide cyclase"/>
    <property type="match status" value="1"/>
</dbReference>
<dbReference type="AlphaFoldDB" id="A0A0N1MVH8"/>
<dbReference type="PANTHER" id="PTHR45138">
    <property type="entry name" value="REGULATORY COMPONENTS OF SENSORY TRANSDUCTION SYSTEM"/>
    <property type="match status" value="1"/>
</dbReference>
<name>A0A0N1MVH8_9GAMM</name>
<keyword evidence="3" id="KW-1133">Transmembrane helix</keyword>
<reference evidence="5 6" key="1">
    <citation type="submission" date="2015-08" db="EMBL/GenBank/DDBJ databases">
        <title>Draft Genome Sequence of Pseudoalteromonas porphyrae UCD-SED14.</title>
        <authorList>
            <person name="Coil D.A."/>
            <person name="Jospin G."/>
            <person name="Lee R.D."/>
            <person name="Eisen J.A."/>
        </authorList>
    </citation>
    <scope>NUCLEOTIDE SEQUENCE [LARGE SCALE GENOMIC DNA]</scope>
    <source>
        <strain evidence="5 6">UCD-SED14</strain>
    </source>
</reference>
<evidence type="ECO:0000256" key="2">
    <source>
        <dbReference type="ARBA" id="ARBA00034247"/>
    </source>
</evidence>
<accession>A0A0N1MVH8</accession>
<feature type="transmembrane region" description="Helical" evidence="3">
    <location>
        <begin position="6"/>
        <end position="23"/>
    </location>
</feature>
<feature type="domain" description="GGDEF" evidence="4">
    <location>
        <begin position="159"/>
        <end position="281"/>
    </location>
</feature>
<dbReference type="Pfam" id="PF00990">
    <property type="entry name" value="GGDEF"/>
    <property type="match status" value="1"/>
</dbReference>
<feature type="transmembrane region" description="Helical" evidence="3">
    <location>
        <begin position="84"/>
        <end position="107"/>
    </location>
</feature>
<evidence type="ECO:0000313" key="6">
    <source>
        <dbReference type="Proteomes" id="UP000037848"/>
    </source>
</evidence>
<dbReference type="GO" id="GO:0052621">
    <property type="term" value="F:diguanylate cyclase activity"/>
    <property type="evidence" value="ECO:0007669"/>
    <property type="project" value="UniProtKB-EC"/>
</dbReference>
<evidence type="ECO:0000256" key="1">
    <source>
        <dbReference type="ARBA" id="ARBA00012528"/>
    </source>
</evidence>
<dbReference type="STRING" id="187330.AMS58_10740"/>
<keyword evidence="3" id="KW-0472">Membrane</keyword>
<feature type="transmembrane region" description="Helical" evidence="3">
    <location>
        <begin position="35"/>
        <end position="64"/>
    </location>
</feature>
<dbReference type="InterPro" id="IPR029787">
    <property type="entry name" value="Nucleotide_cyclase"/>
</dbReference>
<dbReference type="InterPro" id="IPR050469">
    <property type="entry name" value="Diguanylate_Cyclase"/>
</dbReference>
<dbReference type="InterPro" id="IPR000160">
    <property type="entry name" value="GGDEF_dom"/>
</dbReference>
<keyword evidence="3" id="KW-0812">Transmembrane</keyword>
<evidence type="ECO:0000259" key="4">
    <source>
        <dbReference type="PROSITE" id="PS50887"/>
    </source>
</evidence>
<dbReference type="InterPro" id="IPR043128">
    <property type="entry name" value="Rev_trsase/Diguanyl_cyclase"/>
</dbReference>
<dbReference type="PROSITE" id="PS50887">
    <property type="entry name" value="GGDEF"/>
    <property type="match status" value="1"/>
</dbReference>
<dbReference type="EC" id="2.7.7.65" evidence="1"/>
<sequence length="282" mass="32960">MKHTNWLICIWVVVFICTYFLLSHEQSQFDTIEELFWAGISVSLTLQVYSSLGNRVLIGAWILYCSGLIFDLLDDLLDAQMFPFLIFDTTFKHVGFLLTCAGLFSLITEKRATIKKLNIEIQTRQTLQEQLEFEASHDKLTALGNRRACFARFDELKEHFHLIYYFDLDNFKFANDNYGHQCGDEILVDFAQRLSKHFTKQNCFRLGGDEFIAFCDDENPNIDELRIYLTAFMQQYKVGVSIGFAELNNDDNPDHLLHIADQNMYRDKTSKSMRQRCRENDS</sequence>
<dbReference type="Proteomes" id="UP000037848">
    <property type="component" value="Unassembled WGS sequence"/>
</dbReference>
<comment type="caution">
    <text evidence="5">The sequence shown here is derived from an EMBL/GenBank/DDBJ whole genome shotgun (WGS) entry which is preliminary data.</text>
</comment>
<evidence type="ECO:0000256" key="3">
    <source>
        <dbReference type="SAM" id="Phobius"/>
    </source>
</evidence>
<dbReference type="PANTHER" id="PTHR45138:SF9">
    <property type="entry name" value="DIGUANYLATE CYCLASE DGCM-RELATED"/>
    <property type="match status" value="1"/>
</dbReference>
<protein>
    <recommendedName>
        <fullName evidence="1">diguanylate cyclase</fullName>
        <ecNumber evidence="1">2.7.7.65</ecNumber>
    </recommendedName>
</protein>
<comment type="catalytic activity">
    <reaction evidence="2">
        <text>2 GTP = 3',3'-c-di-GMP + 2 diphosphate</text>
        <dbReference type="Rhea" id="RHEA:24898"/>
        <dbReference type="ChEBI" id="CHEBI:33019"/>
        <dbReference type="ChEBI" id="CHEBI:37565"/>
        <dbReference type="ChEBI" id="CHEBI:58805"/>
        <dbReference type="EC" id="2.7.7.65"/>
    </reaction>
</comment>
<dbReference type="PATRIC" id="fig|187330.3.peg.3861"/>
<dbReference type="CDD" id="cd01949">
    <property type="entry name" value="GGDEF"/>
    <property type="match status" value="1"/>
</dbReference>
<dbReference type="EMBL" id="LHPH01000008">
    <property type="protein sequence ID" value="KPH63416.1"/>
    <property type="molecule type" value="Genomic_DNA"/>
</dbReference>
<organism evidence="5 6">
    <name type="scientific">Pseudoalteromonas porphyrae</name>
    <dbReference type="NCBI Taxonomy" id="187330"/>
    <lineage>
        <taxon>Bacteria</taxon>
        <taxon>Pseudomonadati</taxon>
        <taxon>Pseudomonadota</taxon>
        <taxon>Gammaproteobacteria</taxon>
        <taxon>Alteromonadales</taxon>
        <taxon>Pseudoalteromonadaceae</taxon>
        <taxon>Pseudoalteromonas</taxon>
    </lineage>
</organism>
<dbReference type="RefSeq" id="WP_054205035.1">
    <property type="nucleotide sequence ID" value="NZ_LHPH01000008.1"/>
</dbReference>
<dbReference type="Gene3D" id="3.30.70.270">
    <property type="match status" value="1"/>
</dbReference>
<proteinExistence type="predicted"/>
<dbReference type="SMART" id="SM00267">
    <property type="entry name" value="GGDEF"/>
    <property type="match status" value="1"/>
</dbReference>
<gene>
    <name evidence="5" type="ORF">ADS77_08995</name>
</gene>
<dbReference type="OrthoDB" id="70510at2"/>
<keyword evidence="6" id="KW-1185">Reference proteome</keyword>
<evidence type="ECO:0000313" key="5">
    <source>
        <dbReference type="EMBL" id="KPH63416.1"/>
    </source>
</evidence>
<dbReference type="NCBIfam" id="TIGR00254">
    <property type="entry name" value="GGDEF"/>
    <property type="match status" value="1"/>
</dbReference>